<comment type="caution">
    <text evidence="1">The sequence shown here is derived from an EMBL/GenBank/DDBJ whole genome shotgun (WGS) entry which is preliminary data.</text>
</comment>
<evidence type="ECO:0008006" key="3">
    <source>
        <dbReference type="Google" id="ProtNLM"/>
    </source>
</evidence>
<dbReference type="EMBL" id="JBIGIB010000004">
    <property type="protein sequence ID" value="MFG6468210.1"/>
    <property type="molecule type" value="Genomic_DNA"/>
</dbReference>
<evidence type="ECO:0000313" key="1">
    <source>
        <dbReference type="EMBL" id="MFG6468210.1"/>
    </source>
</evidence>
<keyword evidence="2" id="KW-1185">Reference proteome</keyword>
<dbReference type="Proteomes" id="UP001606303">
    <property type="component" value="Unassembled WGS sequence"/>
</dbReference>
<gene>
    <name evidence="1" type="ORF">ACG01O_16405</name>
</gene>
<dbReference type="RefSeq" id="WP_394386207.1">
    <property type="nucleotide sequence ID" value="NZ_JBIGIB010000004.1"/>
</dbReference>
<evidence type="ECO:0000313" key="2">
    <source>
        <dbReference type="Proteomes" id="UP001606303"/>
    </source>
</evidence>
<reference evidence="1 2" key="1">
    <citation type="submission" date="2024-08" db="EMBL/GenBank/DDBJ databases">
        <authorList>
            <person name="Lu H."/>
        </authorList>
    </citation>
    <scope>NUCLEOTIDE SEQUENCE [LARGE SCALE GENOMIC DNA]</scope>
    <source>
        <strain evidence="1 2">BYS87W</strain>
    </source>
</reference>
<proteinExistence type="predicted"/>
<sequence>MPRLRDPLLMALTGWVAVAAQAGRPLQTEDAGVIEVRHCEVEGVRSRWQQAEGGLSQSSLQLGCGLVVGTEVAFQAIDPSEFALVGKTQLVAVGDAQLTLAWTLAHRHVAAGWRRSGAGLTLAWTAPLAPHWDLHANLGHQRDEMRRSGSTVWALAAEHHGLGEDGRWQPMAEVFGDDRGQPWVNAALRFAAVPQRAFLDGSLGQRLGAGRARLVTLGFKLAW</sequence>
<name>A0ABW7H2Q3_9BURK</name>
<protein>
    <recommendedName>
        <fullName evidence="3">Transporter</fullName>
    </recommendedName>
</protein>
<organism evidence="1 2">
    <name type="scientific">Pelomonas baiyunensis</name>
    <dbReference type="NCBI Taxonomy" id="3299026"/>
    <lineage>
        <taxon>Bacteria</taxon>
        <taxon>Pseudomonadati</taxon>
        <taxon>Pseudomonadota</taxon>
        <taxon>Betaproteobacteria</taxon>
        <taxon>Burkholderiales</taxon>
        <taxon>Sphaerotilaceae</taxon>
        <taxon>Roseateles</taxon>
    </lineage>
</organism>
<accession>A0ABW7H2Q3</accession>